<protein>
    <recommendedName>
        <fullName evidence="3">Tc1-like transposase DDE domain-containing protein</fullName>
    </recommendedName>
</protein>
<keyword evidence="2" id="KW-1185">Reference proteome</keyword>
<accession>A0A182NP44</accession>
<name>A0A182NP44_9DIPT</name>
<sequence>MKKLHIITNRIRELRVERCKKILNLLKRKKSVILFTDESMFTVDSVSNSRAQERDPVFILDDDKVNTEVYIGILTKYVLPWIKEQYSPKPNIVFQQDGAVPHLEPHSE</sequence>
<dbReference type="EnsemblMetazoa" id="ADIR009429-RA">
    <property type="protein sequence ID" value="ADIR009429-PA"/>
    <property type="gene ID" value="ADIR009429"/>
</dbReference>
<proteinExistence type="predicted"/>
<organism evidence="1 2">
    <name type="scientific">Anopheles dirus</name>
    <dbReference type="NCBI Taxonomy" id="7168"/>
    <lineage>
        <taxon>Eukaryota</taxon>
        <taxon>Metazoa</taxon>
        <taxon>Ecdysozoa</taxon>
        <taxon>Arthropoda</taxon>
        <taxon>Hexapoda</taxon>
        <taxon>Insecta</taxon>
        <taxon>Pterygota</taxon>
        <taxon>Neoptera</taxon>
        <taxon>Endopterygota</taxon>
        <taxon>Diptera</taxon>
        <taxon>Nematocera</taxon>
        <taxon>Culicoidea</taxon>
        <taxon>Culicidae</taxon>
        <taxon>Anophelinae</taxon>
        <taxon>Anopheles</taxon>
    </lineage>
</organism>
<dbReference type="GO" id="GO:0003676">
    <property type="term" value="F:nucleic acid binding"/>
    <property type="evidence" value="ECO:0007669"/>
    <property type="project" value="InterPro"/>
</dbReference>
<reference evidence="1" key="2">
    <citation type="submission" date="2020-05" db="UniProtKB">
        <authorList>
            <consortium name="EnsemblMetazoa"/>
        </authorList>
    </citation>
    <scope>IDENTIFICATION</scope>
    <source>
        <strain evidence="1">WRAIR2</strain>
    </source>
</reference>
<evidence type="ECO:0000313" key="1">
    <source>
        <dbReference type="EnsemblMetazoa" id="ADIR009429-PA"/>
    </source>
</evidence>
<dbReference type="VEuPathDB" id="VectorBase:ADIR009429"/>
<dbReference type="Gene3D" id="3.30.420.10">
    <property type="entry name" value="Ribonuclease H-like superfamily/Ribonuclease H"/>
    <property type="match status" value="1"/>
</dbReference>
<dbReference type="Proteomes" id="UP000075884">
    <property type="component" value="Unassembled WGS sequence"/>
</dbReference>
<reference evidence="2" key="1">
    <citation type="submission" date="2013-03" db="EMBL/GenBank/DDBJ databases">
        <title>The Genome Sequence of Anopheles dirus WRAIR2.</title>
        <authorList>
            <consortium name="The Broad Institute Genomics Platform"/>
            <person name="Neafsey D.E."/>
            <person name="Walton C."/>
            <person name="Walker B."/>
            <person name="Young S.K."/>
            <person name="Zeng Q."/>
            <person name="Gargeya S."/>
            <person name="Fitzgerald M."/>
            <person name="Haas B."/>
            <person name="Abouelleil A."/>
            <person name="Allen A.W."/>
            <person name="Alvarado L."/>
            <person name="Arachchi H.M."/>
            <person name="Berlin A.M."/>
            <person name="Chapman S.B."/>
            <person name="Gainer-Dewar J."/>
            <person name="Goldberg J."/>
            <person name="Griggs A."/>
            <person name="Gujja S."/>
            <person name="Hansen M."/>
            <person name="Howarth C."/>
            <person name="Imamovic A."/>
            <person name="Ireland A."/>
            <person name="Larimer J."/>
            <person name="McCowan C."/>
            <person name="Murphy C."/>
            <person name="Pearson M."/>
            <person name="Poon T.W."/>
            <person name="Priest M."/>
            <person name="Roberts A."/>
            <person name="Saif S."/>
            <person name="Shea T."/>
            <person name="Sisk P."/>
            <person name="Sykes S."/>
            <person name="Wortman J."/>
            <person name="Nusbaum C."/>
            <person name="Birren B."/>
        </authorList>
    </citation>
    <scope>NUCLEOTIDE SEQUENCE [LARGE SCALE GENOMIC DNA]</scope>
    <source>
        <strain evidence="2">WRAIR2</strain>
    </source>
</reference>
<dbReference type="AlphaFoldDB" id="A0A182NP44"/>
<evidence type="ECO:0000313" key="2">
    <source>
        <dbReference type="Proteomes" id="UP000075884"/>
    </source>
</evidence>
<dbReference type="InterPro" id="IPR036397">
    <property type="entry name" value="RNaseH_sf"/>
</dbReference>
<evidence type="ECO:0008006" key="3">
    <source>
        <dbReference type="Google" id="ProtNLM"/>
    </source>
</evidence>